<dbReference type="GO" id="GO:0004662">
    <property type="term" value="F:CAAX-protein geranylgeranyltransferase activity"/>
    <property type="evidence" value="ECO:0007669"/>
    <property type="project" value="UniProtKB-EC"/>
</dbReference>
<evidence type="ECO:0000256" key="10">
    <source>
        <dbReference type="ARBA" id="ARBA00041392"/>
    </source>
</evidence>
<comment type="caution">
    <text evidence="14">The sequence shown here is derived from an EMBL/GenBank/DDBJ whole genome shotgun (WGS) entry which is preliminary data.</text>
</comment>
<comment type="similarity">
    <text evidence="2">Belongs to the protein prenyltransferase subunit alpha family.</text>
</comment>
<evidence type="ECO:0000313" key="15">
    <source>
        <dbReference type="Proteomes" id="UP001054902"/>
    </source>
</evidence>
<dbReference type="Gene3D" id="1.25.40.120">
    <property type="entry name" value="Protein prenylyltransferase"/>
    <property type="match status" value="1"/>
</dbReference>
<keyword evidence="8" id="KW-0460">Magnesium</keyword>
<dbReference type="GO" id="GO:0005965">
    <property type="term" value="C:protein farnesyltransferase complex"/>
    <property type="evidence" value="ECO:0007669"/>
    <property type="project" value="TreeGrafter"/>
</dbReference>
<comment type="cofactor">
    <cofactor evidence="1">
        <name>Mg(2+)</name>
        <dbReference type="ChEBI" id="CHEBI:18420"/>
    </cofactor>
</comment>
<evidence type="ECO:0000256" key="5">
    <source>
        <dbReference type="ARBA" id="ARBA00022602"/>
    </source>
</evidence>
<dbReference type="GO" id="GO:0005953">
    <property type="term" value="C:CAAX-protein geranylgeranyltransferase complex"/>
    <property type="evidence" value="ECO:0007669"/>
    <property type="project" value="TreeGrafter"/>
</dbReference>
<evidence type="ECO:0000256" key="3">
    <source>
        <dbReference type="ARBA" id="ARBA00012700"/>
    </source>
</evidence>
<dbReference type="SUPFAM" id="SSF48439">
    <property type="entry name" value="Protein prenylyltransferase"/>
    <property type="match status" value="1"/>
</dbReference>
<dbReference type="AlphaFoldDB" id="A0AAD3D611"/>
<name>A0AAD3D611_9STRA</name>
<evidence type="ECO:0000313" key="14">
    <source>
        <dbReference type="EMBL" id="GFH58526.1"/>
    </source>
</evidence>
<keyword evidence="6" id="KW-0808">Transferase</keyword>
<evidence type="ECO:0000256" key="7">
    <source>
        <dbReference type="ARBA" id="ARBA00022737"/>
    </source>
</evidence>
<sequence length="331" mass="39394">MLLTEIFNDITPIPQDDGPNPICQIDYPQEFDMAQSYLRAILQKKEYSERALQLTAYCLQFNPANYTTWWYRRQCLSALSEGHSENEYDHTRVVKDLMLCSKLGGGNPKNYQIWFHRRNLLEYTCKNYENGNGYLIQEELEYIAEVLNQDAKNYHAWSHRQWVISTTNSETIYKNELQFIDKLLQKDVRNNSAWNQRWFVTHCASKSPLAMETAQQELEYTLTKLKLDAYNESPWRYLLAIIKEQYRLNKNMEFVNQVLEWIQEVKVHFETETKRDWMTCIHLVAVYIDVLELKGDAESMDLALEYAGKLETVYDPIRKKYWKLRSSQLRG</sequence>
<dbReference type="EC" id="2.5.1.58" evidence="4"/>
<dbReference type="PANTHER" id="PTHR11129:SF1">
    <property type="entry name" value="PROTEIN FARNESYLTRANSFERASE_GERANYLGERANYLTRANSFERASE TYPE-1 SUBUNIT ALPHA"/>
    <property type="match status" value="1"/>
</dbReference>
<dbReference type="GO" id="GO:0004660">
    <property type="term" value="F:protein farnesyltransferase activity"/>
    <property type="evidence" value="ECO:0007669"/>
    <property type="project" value="UniProtKB-EC"/>
</dbReference>
<evidence type="ECO:0000256" key="12">
    <source>
        <dbReference type="ARBA" id="ARBA00043086"/>
    </source>
</evidence>
<gene>
    <name evidence="14" type="ORF">CTEN210_15002</name>
</gene>
<evidence type="ECO:0000256" key="11">
    <source>
        <dbReference type="ARBA" id="ARBA00042436"/>
    </source>
</evidence>
<proteinExistence type="inferred from homology"/>
<evidence type="ECO:0000256" key="9">
    <source>
        <dbReference type="ARBA" id="ARBA00040965"/>
    </source>
</evidence>
<dbReference type="Proteomes" id="UP001054902">
    <property type="component" value="Unassembled WGS sequence"/>
</dbReference>
<organism evidence="14 15">
    <name type="scientific">Chaetoceros tenuissimus</name>
    <dbReference type="NCBI Taxonomy" id="426638"/>
    <lineage>
        <taxon>Eukaryota</taxon>
        <taxon>Sar</taxon>
        <taxon>Stramenopiles</taxon>
        <taxon>Ochrophyta</taxon>
        <taxon>Bacillariophyta</taxon>
        <taxon>Coscinodiscophyceae</taxon>
        <taxon>Chaetocerotophycidae</taxon>
        <taxon>Chaetocerotales</taxon>
        <taxon>Chaetocerotaceae</taxon>
        <taxon>Chaetoceros</taxon>
    </lineage>
</organism>
<reference evidence="14 15" key="1">
    <citation type="journal article" date="2021" name="Sci. Rep.">
        <title>The genome of the diatom Chaetoceros tenuissimus carries an ancient integrated fragment of an extant virus.</title>
        <authorList>
            <person name="Hongo Y."/>
            <person name="Kimura K."/>
            <person name="Takaki Y."/>
            <person name="Yoshida Y."/>
            <person name="Baba S."/>
            <person name="Kobayashi G."/>
            <person name="Nagasaki K."/>
            <person name="Hano T."/>
            <person name="Tomaru Y."/>
        </authorList>
    </citation>
    <scope>NUCLEOTIDE SEQUENCE [LARGE SCALE GENOMIC DNA]</scope>
    <source>
        <strain evidence="14 15">NIES-3715</strain>
    </source>
</reference>
<dbReference type="EMBL" id="BLLK01000062">
    <property type="protein sequence ID" value="GFH58526.1"/>
    <property type="molecule type" value="Genomic_DNA"/>
</dbReference>
<dbReference type="PANTHER" id="PTHR11129">
    <property type="entry name" value="PROTEIN FARNESYLTRANSFERASE ALPHA SUBUNIT/RAB GERANYLGERANYL TRANSFERASE ALPHA SUBUNIT"/>
    <property type="match status" value="1"/>
</dbReference>
<protein>
    <recommendedName>
        <fullName evidence="9">Protein farnesyltransferase/geranylgeranyltransferase type-1 subunit alpha</fullName>
        <ecNumber evidence="4">2.5.1.58</ecNumber>
        <ecNumber evidence="3">2.5.1.59</ecNumber>
    </recommendedName>
    <alternativeName>
        <fullName evidence="12">CAAX farnesyltransferase subunit alpha</fullName>
    </alternativeName>
    <alternativeName>
        <fullName evidence="11">FTase-alpha</fullName>
    </alternativeName>
    <alternativeName>
        <fullName evidence="10">Ras proteins prenyltransferase subunit alpha</fullName>
    </alternativeName>
    <alternativeName>
        <fullName evidence="13">Type I protein geranyl-geranyltransferase subunit alpha</fullName>
    </alternativeName>
</protein>
<evidence type="ECO:0000256" key="13">
    <source>
        <dbReference type="ARBA" id="ARBA00043219"/>
    </source>
</evidence>
<keyword evidence="15" id="KW-1185">Reference proteome</keyword>
<evidence type="ECO:0000256" key="2">
    <source>
        <dbReference type="ARBA" id="ARBA00006734"/>
    </source>
</evidence>
<evidence type="ECO:0000256" key="8">
    <source>
        <dbReference type="ARBA" id="ARBA00022842"/>
    </source>
</evidence>
<keyword evidence="7" id="KW-0677">Repeat</keyword>
<evidence type="ECO:0000256" key="4">
    <source>
        <dbReference type="ARBA" id="ARBA00012702"/>
    </source>
</evidence>
<keyword evidence="5" id="KW-0637">Prenyltransferase</keyword>
<evidence type="ECO:0000256" key="6">
    <source>
        <dbReference type="ARBA" id="ARBA00022679"/>
    </source>
</evidence>
<dbReference type="Pfam" id="PF01239">
    <property type="entry name" value="PPTA"/>
    <property type="match status" value="4"/>
</dbReference>
<dbReference type="InterPro" id="IPR002088">
    <property type="entry name" value="Prenyl_trans_a"/>
</dbReference>
<accession>A0AAD3D611</accession>
<dbReference type="PROSITE" id="PS51147">
    <property type="entry name" value="PFTA"/>
    <property type="match status" value="5"/>
</dbReference>
<dbReference type="EC" id="2.5.1.59" evidence="3"/>
<evidence type="ECO:0000256" key="1">
    <source>
        <dbReference type="ARBA" id="ARBA00001946"/>
    </source>
</evidence>